<dbReference type="InterPro" id="IPR002347">
    <property type="entry name" value="SDR_fam"/>
</dbReference>
<proteinExistence type="inferred from homology"/>
<comment type="similarity">
    <text evidence="1">Belongs to the short-chain dehydrogenases/reductases (SDR) family.</text>
</comment>
<feature type="region of interest" description="Disordered" evidence="5">
    <location>
        <begin position="227"/>
        <end position="272"/>
    </location>
</feature>
<dbReference type="AlphaFoldDB" id="X1S9N6"/>
<dbReference type="PANTHER" id="PTHR43180">
    <property type="entry name" value="3-OXOACYL-(ACYL-CARRIER-PROTEIN) REDUCTASE (AFU_ORTHOLOGUE AFUA_6G11210)"/>
    <property type="match status" value="1"/>
</dbReference>
<dbReference type="Pfam" id="PF00106">
    <property type="entry name" value="adh_short"/>
    <property type="match status" value="1"/>
</dbReference>
<evidence type="ECO:0000256" key="3">
    <source>
        <dbReference type="ARBA" id="ARBA00023027"/>
    </source>
</evidence>
<feature type="compositionally biased region" description="Acidic residues" evidence="5">
    <location>
        <begin position="230"/>
        <end position="239"/>
    </location>
</feature>
<dbReference type="SUPFAM" id="SSF51735">
    <property type="entry name" value="NAD(P)-binding Rossmann-fold domains"/>
    <property type="match status" value="1"/>
</dbReference>
<gene>
    <name evidence="6" type="ORF">S12H4_03771</name>
</gene>
<accession>X1S9N6</accession>
<evidence type="ECO:0000256" key="1">
    <source>
        <dbReference type="ARBA" id="ARBA00006484"/>
    </source>
</evidence>
<dbReference type="SUPFAM" id="SSF64484">
    <property type="entry name" value="beta and beta-prime subunits of DNA dependent RNA-polymerase"/>
    <property type="match status" value="1"/>
</dbReference>
<evidence type="ECO:0000256" key="5">
    <source>
        <dbReference type="SAM" id="MobiDB-lite"/>
    </source>
</evidence>
<dbReference type="PRINTS" id="PR00081">
    <property type="entry name" value="GDHRDH"/>
</dbReference>
<evidence type="ECO:0000313" key="6">
    <source>
        <dbReference type="EMBL" id="GAI72145.1"/>
    </source>
</evidence>
<comment type="caution">
    <text evidence="6">The sequence shown here is derived from an EMBL/GenBank/DDBJ whole genome shotgun (WGS) entry which is preliminary data.</text>
</comment>
<dbReference type="InterPro" id="IPR036291">
    <property type="entry name" value="NAD(P)-bd_dom_sf"/>
</dbReference>
<dbReference type="Gene3D" id="3.40.50.720">
    <property type="entry name" value="NAD(P)-binding Rossmann-like Domain"/>
    <property type="match status" value="1"/>
</dbReference>
<evidence type="ECO:0000256" key="2">
    <source>
        <dbReference type="ARBA" id="ARBA00023002"/>
    </source>
</evidence>
<reference evidence="6" key="1">
    <citation type="journal article" date="2014" name="Front. Microbiol.">
        <title>High frequency of phylogenetically diverse reductive dehalogenase-homologous genes in deep subseafloor sedimentary metagenomes.</title>
        <authorList>
            <person name="Kawai M."/>
            <person name="Futagami T."/>
            <person name="Toyoda A."/>
            <person name="Takaki Y."/>
            <person name="Nishi S."/>
            <person name="Hori S."/>
            <person name="Arai W."/>
            <person name="Tsubouchi T."/>
            <person name="Morono Y."/>
            <person name="Uchiyama I."/>
            <person name="Ito T."/>
            <person name="Fujiyama A."/>
            <person name="Inagaki F."/>
            <person name="Takami H."/>
        </authorList>
    </citation>
    <scope>NUCLEOTIDE SEQUENCE</scope>
    <source>
        <strain evidence="6">Expedition CK06-06</strain>
    </source>
</reference>
<name>X1S9N6_9ZZZZ</name>
<dbReference type="CDD" id="cd05233">
    <property type="entry name" value="SDR_c"/>
    <property type="match status" value="1"/>
</dbReference>
<dbReference type="GO" id="GO:0006629">
    <property type="term" value="P:lipid metabolic process"/>
    <property type="evidence" value="ECO:0007669"/>
    <property type="project" value="UniProtKB-KW"/>
</dbReference>
<keyword evidence="3" id="KW-0520">NAD</keyword>
<feature type="compositionally biased region" description="Acidic residues" evidence="5">
    <location>
        <begin position="246"/>
        <end position="272"/>
    </location>
</feature>
<dbReference type="EMBL" id="BARW01001098">
    <property type="protein sequence ID" value="GAI72145.1"/>
    <property type="molecule type" value="Genomic_DNA"/>
</dbReference>
<organism evidence="6">
    <name type="scientific">marine sediment metagenome</name>
    <dbReference type="NCBI Taxonomy" id="412755"/>
    <lineage>
        <taxon>unclassified sequences</taxon>
        <taxon>metagenomes</taxon>
        <taxon>ecological metagenomes</taxon>
    </lineage>
</organism>
<keyword evidence="2" id="KW-0560">Oxidoreductase</keyword>
<keyword evidence="4" id="KW-0443">Lipid metabolism</keyword>
<dbReference type="GO" id="GO:0016491">
    <property type="term" value="F:oxidoreductase activity"/>
    <property type="evidence" value="ECO:0007669"/>
    <property type="project" value="UniProtKB-KW"/>
</dbReference>
<sequence length="272" mass="28564">MGKLDGKVAIVTGGGSGFGKATSLLWAKEGAKVVIADWVTESGETTVKEIEAAGGDATFVKVDVSKAVDAEKMVKTAVDTYGKLDILFNNAGILGPTRTKIADLTEEDVDRLIAINIKGVFLGTKYAIPEMIKSGGGVILTTGSDINAKVLAEGGEPATAQPVLMGITRASLSTDSWLAAASFQETTRVLTEAAIYGKIDKLVGLKENVIIGKLIPARHPVSEDIPIPLADEEAEELSDEASSQMTDEEPEALDEEQSSQTIDELDDEALAS</sequence>
<evidence type="ECO:0000256" key="4">
    <source>
        <dbReference type="ARBA" id="ARBA00023098"/>
    </source>
</evidence>
<protein>
    <submittedName>
        <fullName evidence="6">Uncharacterized protein</fullName>
    </submittedName>
</protein>
<dbReference type="PANTHER" id="PTHR43180:SF28">
    <property type="entry name" value="NAD(P)-BINDING ROSSMANN-FOLD SUPERFAMILY PROTEIN"/>
    <property type="match status" value="1"/>
</dbReference>
<dbReference type="Gene3D" id="1.10.150.390">
    <property type="match status" value="1"/>
</dbReference>